<dbReference type="GO" id="GO:0006355">
    <property type="term" value="P:regulation of DNA-templated transcription"/>
    <property type="evidence" value="ECO:0007669"/>
    <property type="project" value="InterPro"/>
</dbReference>
<feature type="domain" description="Response regulatory" evidence="8">
    <location>
        <begin position="2"/>
        <end position="116"/>
    </location>
</feature>
<feature type="DNA-binding region" description="OmpR/PhoB-type" evidence="7">
    <location>
        <begin position="124"/>
        <end position="222"/>
    </location>
</feature>
<dbReference type="Gene3D" id="3.40.50.2300">
    <property type="match status" value="1"/>
</dbReference>
<dbReference type="RefSeq" id="WP_168630653.1">
    <property type="nucleotide sequence ID" value="NZ_BONL01000006.1"/>
</dbReference>
<evidence type="ECO:0000256" key="5">
    <source>
        <dbReference type="ARBA" id="ARBA00023163"/>
    </source>
</evidence>
<dbReference type="FunFam" id="3.40.50.2300:FF:000002">
    <property type="entry name" value="DNA-binding response regulator PhoP"/>
    <property type="match status" value="1"/>
</dbReference>
<dbReference type="GO" id="GO:0000976">
    <property type="term" value="F:transcription cis-regulatory region binding"/>
    <property type="evidence" value="ECO:0007669"/>
    <property type="project" value="TreeGrafter"/>
</dbReference>
<dbReference type="InterPro" id="IPR001789">
    <property type="entry name" value="Sig_transdc_resp-reg_receiver"/>
</dbReference>
<dbReference type="GO" id="GO:0032993">
    <property type="term" value="C:protein-DNA complex"/>
    <property type="evidence" value="ECO:0007669"/>
    <property type="project" value="TreeGrafter"/>
</dbReference>
<dbReference type="PANTHER" id="PTHR48111:SF36">
    <property type="entry name" value="TRANSCRIPTIONAL REGULATORY PROTEIN CUTR"/>
    <property type="match status" value="1"/>
</dbReference>
<dbReference type="Gene3D" id="1.10.10.10">
    <property type="entry name" value="Winged helix-like DNA-binding domain superfamily/Winged helix DNA-binding domain"/>
    <property type="match status" value="1"/>
</dbReference>
<evidence type="ECO:0000256" key="1">
    <source>
        <dbReference type="ARBA" id="ARBA00022553"/>
    </source>
</evidence>
<evidence type="ECO:0000256" key="6">
    <source>
        <dbReference type="PROSITE-ProRule" id="PRU00169"/>
    </source>
</evidence>
<dbReference type="AlphaFoldDB" id="A0A7X6KX40"/>
<accession>A0A7X6KX40</accession>
<evidence type="ECO:0000313" key="10">
    <source>
        <dbReference type="EMBL" id="NKY23525.1"/>
    </source>
</evidence>
<feature type="domain" description="OmpR/PhoB-type" evidence="9">
    <location>
        <begin position="124"/>
        <end position="222"/>
    </location>
</feature>
<name>A0A7X6KX40_9CELL</name>
<keyword evidence="5" id="KW-0804">Transcription</keyword>
<evidence type="ECO:0000256" key="2">
    <source>
        <dbReference type="ARBA" id="ARBA00023012"/>
    </source>
</evidence>
<dbReference type="CDD" id="cd00383">
    <property type="entry name" value="trans_reg_C"/>
    <property type="match status" value="1"/>
</dbReference>
<evidence type="ECO:0000256" key="4">
    <source>
        <dbReference type="ARBA" id="ARBA00023125"/>
    </source>
</evidence>
<dbReference type="InterPro" id="IPR011006">
    <property type="entry name" value="CheY-like_superfamily"/>
</dbReference>
<organism evidence="10 11">
    <name type="scientific">Cellulomonas denverensis</name>
    <dbReference type="NCBI Taxonomy" id="264297"/>
    <lineage>
        <taxon>Bacteria</taxon>
        <taxon>Bacillati</taxon>
        <taxon>Actinomycetota</taxon>
        <taxon>Actinomycetes</taxon>
        <taxon>Micrococcales</taxon>
        <taxon>Cellulomonadaceae</taxon>
        <taxon>Cellulomonas</taxon>
    </lineage>
</organism>
<dbReference type="SMART" id="SM00448">
    <property type="entry name" value="REC"/>
    <property type="match status" value="1"/>
</dbReference>
<keyword evidence="1 6" id="KW-0597">Phosphoprotein</keyword>
<keyword evidence="11" id="KW-1185">Reference proteome</keyword>
<gene>
    <name evidence="10" type="ORF">HGA03_12710</name>
</gene>
<evidence type="ECO:0000313" key="11">
    <source>
        <dbReference type="Proteomes" id="UP000581206"/>
    </source>
</evidence>
<feature type="modified residue" description="4-aspartylphosphate" evidence="6">
    <location>
        <position position="51"/>
    </location>
</feature>
<dbReference type="CDD" id="cd19935">
    <property type="entry name" value="REC_OmpR_CusR-like"/>
    <property type="match status" value="1"/>
</dbReference>
<dbReference type="Gene3D" id="6.10.250.690">
    <property type="match status" value="1"/>
</dbReference>
<dbReference type="EMBL" id="JAAXOX010000006">
    <property type="protein sequence ID" value="NKY23525.1"/>
    <property type="molecule type" value="Genomic_DNA"/>
</dbReference>
<keyword evidence="4 7" id="KW-0238">DNA-binding</keyword>
<evidence type="ECO:0000256" key="3">
    <source>
        <dbReference type="ARBA" id="ARBA00023015"/>
    </source>
</evidence>
<dbReference type="InterPro" id="IPR036388">
    <property type="entry name" value="WH-like_DNA-bd_sf"/>
</dbReference>
<dbReference type="PROSITE" id="PS50110">
    <property type="entry name" value="RESPONSE_REGULATORY"/>
    <property type="match status" value="1"/>
</dbReference>
<evidence type="ECO:0000256" key="7">
    <source>
        <dbReference type="PROSITE-ProRule" id="PRU01091"/>
    </source>
</evidence>
<dbReference type="GO" id="GO:0000156">
    <property type="term" value="F:phosphorelay response regulator activity"/>
    <property type="evidence" value="ECO:0007669"/>
    <property type="project" value="TreeGrafter"/>
</dbReference>
<reference evidence="10 11" key="1">
    <citation type="submission" date="2020-04" db="EMBL/GenBank/DDBJ databases">
        <title>MicrobeNet Type strains.</title>
        <authorList>
            <person name="Nicholson A.C."/>
        </authorList>
    </citation>
    <scope>NUCLEOTIDE SEQUENCE [LARGE SCALE GENOMIC DNA]</scope>
    <source>
        <strain evidence="10 11">ATCC BAA-788</strain>
    </source>
</reference>
<dbReference type="InterPro" id="IPR001867">
    <property type="entry name" value="OmpR/PhoB-type_DNA-bd"/>
</dbReference>
<dbReference type="PANTHER" id="PTHR48111">
    <property type="entry name" value="REGULATOR OF RPOS"/>
    <property type="match status" value="1"/>
</dbReference>
<comment type="caution">
    <text evidence="10">The sequence shown here is derived from an EMBL/GenBank/DDBJ whole genome shotgun (WGS) entry which is preliminary data.</text>
</comment>
<dbReference type="Proteomes" id="UP000581206">
    <property type="component" value="Unassembled WGS sequence"/>
</dbReference>
<keyword evidence="2" id="KW-0902">Two-component regulatory system</keyword>
<protein>
    <submittedName>
        <fullName evidence="10">Response regulator transcription factor</fullName>
    </submittedName>
</protein>
<proteinExistence type="predicted"/>
<dbReference type="Pfam" id="PF00072">
    <property type="entry name" value="Response_reg"/>
    <property type="match status" value="1"/>
</dbReference>
<keyword evidence="3" id="KW-0805">Transcription regulation</keyword>
<sequence length="225" mass="24502">MRVLVVEDEERLAAGLRTGLEAEGFAVDVAATGTDGLFLAQEHPYDAVLLDLMLPGLDGYQVCRRLREAGCWVPVLILTAMGEVEDQVEGLESGADDYLTKPFAFPVLVARVRALIRRGAPERPVVLTAGDLCFDPASRRASRGETDLGLTAREAAVLEHLIRRPDTVHTKPEILAGVWDEDFDGDPNIVEVYIRRLRAKVDEPAGRSAIRTVRGAGYLLDGRGG</sequence>
<dbReference type="PROSITE" id="PS51755">
    <property type="entry name" value="OMPR_PHOB"/>
    <property type="match status" value="1"/>
</dbReference>
<dbReference type="InterPro" id="IPR039420">
    <property type="entry name" value="WalR-like"/>
</dbReference>
<dbReference type="SMART" id="SM00862">
    <property type="entry name" value="Trans_reg_C"/>
    <property type="match status" value="1"/>
</dbReference>
<dbReference type="GO" id="GO:0005829">
    <property type="term" value="C:cytosol"/>
    <property type="evidence" value="ECO:0007669"/>
    <property type="project" value="TreeGrafter"/>
</dbReference>
<evidence type="ECO:0000259" key="8">
    <source>
        <dbReference type="PROSITE" id="PS50110"/>
    </source>
</evidence>
<evidence type="ECO:0000259" key="9">
    <source>
        <dbReference type="PROSITE" id="PS51755"/>
    </source>
</evidence>
<dbReference type="SUPFAM" id="SSF52172">
    <property type="entry name" value="CheY-like"/>
    <property type="match status" value="1"/>
</dbReference>
<dbReference type="Pfam" id="PF00486">
    <property type="entry name" value="Trans_reg_C"/>
    <property type="match status" value="1"/>
</dbReference>